<keyword evidence="3" id="KW-0378">Hydrolase</keyword>
<feature type="coiled-coil region" evidence="1">
    <location>
        <begin position="408"/>
        <end position="444"/>
    </location>
</feature>
<organism evidence="3">
    <name type="scientific">Dasosvirus sp</name>
    <dbReference type="NCBI Taxonomy" id="2487764"/>
    <lineage>
        <taxon>Viruses</taxon>
        <taxon>Varidnaviria</taxon>
        <taxon>Bamfordvirae</taxon>
        <taxon>Nucleocytoviricota</taxon>
        <taxon>Megaviricetes</taxon>
        <taxon>Imitervirales</taxon>
        <taxon>Mimiviridae</taxon>
        <taxon>Klosneuvirinae</taxon>
    </lineage>
</organism>
<keyword evidence="3" id="KW-0255">Endonuclease</keyword>
<sequence length="1315" mass="149257">MSQQMIETINKCGRDLIINVCDYYDQDQVTSAVTVIIKTLLSNDSKGYRMIGMEDNQEKINLLVQGYQTIHQISIVPVTLFESDGKAQKSIQSTLGAILLKTLEKDFHTVTAPCTATEKKKHSLDGETKVTCKNKLPLVTDASGNTMCHTFSCEFHSESLGAHLAIASICNALMAISRNASAYETMLATFVGLYHDVGKPLCTRTYEFPKTAITGYPAHDVFGAMIFQAHWTDLMSELITKEDFFATSETINRHMCGYHGDQDDRTMYKRDLLTFESQKIKLFLTYLRVGDQLGKVSNQKNDKGPAHFLEQQKIFEELMTNPETDREKFDFVAFCSKYGIKSDKIIIFPIGTSGSGKSYWSQVMAKRFLTTIVSRDCCIANICVGINERLESSDYQAMYQIYQSGKEVSQAQAKLSKAKGEKENKNMAKQLENALAKFSEAQTNWNTHCDQGSIFQKIPVYQKGDPVPDISGRVRDLWITKIQEALTTSSNFVILDTMMNCFPMAIDGNVPEVLSKYFRVHVHIQSFVERHQSNVGGSVEEQLIVSGPYGLDNPVHPDGMKRAQSLKAFASLSSELQIDNKVPKTMFKSVFRPHYVICLTRTPAGDFGTEKAMDCFRILNNSMMKQKSVHVSNGSDVLVEKVLGVDPETKDMNSLEFYQWLIKKYRGNNTLIKEHLRTCGDAGVLGFGHHCVIQEPWETLTEEQKTMYCANLSNYSKDLYEASVTSTWYTPEQFYQNGELREKFACSVVLLKYFEQFGPRFWKNKWAKEMRGIVLFVNPETSDVRVLSYKLPRGAEVLTGVHTSSGINDTQDIQEEDKKDLKDSKNDSKNVSERITKLLDPEQVDTTERLVANQPIKAYLTSKGDGSLLVINCYTGIAKNIMLAVVKNFGNQYTNLWASQSLAITNGHRLLVPSTQGTVMDGGFMTGYMTTSMLVGSRIVERSVLEQHDRKHMTATDCWARYGEQFIRKFLEFTFFDDLTMSHSFSFEAMCYQNRGLFGDKLHTELAITYNRDRLVFLGTSLCDRRYYIPHPIFGQISTIPFEEPLWWNIDHSNQIQLMMQSMEQVIIGKMTESQFLEQFPASNTVQEAILDYEGWVIMKVANYPVTDPDHVLVSELLRIVSTVYSKIKTVSYYKSHKFHMENIPFLVELAKTAGHIFPMARKVADMFSPNALSERLRTIGVRTVQLLDFKNPENQILERIKQQYEQNIRDVEQGIKKGKIPKNPLEGFEKRPFGVQCRLALNNDHKFGNALIPLYHKEFPEMDVTLEDLGSILKGLTMALLPWENGYEERIRGLDPTNKSVQGLVVACLGRALA</sequence>
<dbReference type="EMBL" id="MK072042">
    <property type="protein sequence ID" value="AYV77387.1"/>
    <property type="molecule type" value="Genomic_DNA"/>
</dbReference>
<gene>
    <name evidence="3" type="ORF">Dasosvirus1_22</name>
</gene>
<evidence type="ECO:0000313" key="3">
    <source>
        <dbReference type="EMBL" id="AYV77387.1"/>
    </source>
</evidence>
<keyword evidence="3" id="KW-0540">Nuclease</keyword>
<dbReference type="GO" id="GO:0004519">
    <property type="term" value="F:endonuclease activity"/>
    <property type="evidence" value="ECO:0007669"/>
    <property type="project" value="UniProtKB-KW"/>
</dbReference>
<feature type="compositionally biased region" description="Basic and acidic residues" evidence="2">
    <location>
        <begin position="816"/>
        <end position="828"/>
    </location>
</feature>
<proteinExistence type="predicted"/>
<evidence type="ECO:0000256" key="2">
    <source>
        <dbReference type="SAM" id="MobiDB-lite"/>
    </source>
</evidence>
<evidence type="ECO:0000256" key="1">
    <source>
        <dbReference type="SAM" id="Coils"/>
    </source>
</evidence>
<keyword evidence="1" id="KW-0175">Coiled coil</keyword>
<feature type="region of interest" description="Disordered" evidence="2">
    <location>
        <begin position="808"/>
        <end position="828"/>
    </location>
</feature>
<protein>
    <submittedName>
        <fullName evidence="3">Flap endonuclease 1</fullName>
    </submittedName>
</protein>
<reference evidence="3" key="1">
    <citation type="submission" date="2018-10" db="EMBL/GenBank/DDBJ databases">
        <title>Hidden diversity of soil giant viruses.</title>
        <authorList>
            <person name="Schulz F."/>
            <person name="Alteio L."/>
            <person name="Goudeau D."/>
            <person name="Ryan E.M."/>
            <person name="Malmstrom R.R."/>
            <person name="Blanchard J."/>
            <person name="Woyke T."/>
        </authorList>
    </citation>
    <scope>NUCLEOTIDE SEQUENCE</scope>
    <source>
        <strain evidence="3">DSV1</strain>
    </source>
</reference>
<name>A0A3G4ZR63_9VIRU</name>
<accession>A0A3G4ZR63</accession>